<feature type="repeat" description="CSPG" evidence="5">
    <location>
        <begin position="1342"/>
        <end position="1433"/>
    </location>
</feature>
<evidence type="ECO:0000256" key="5">
    <source>
        <dbReference type="PROSITE-ProRule" id="PRU01201"/>
    </source>
</evidence>
<feature type="repeat" description="CSPG" evidence="5">
    <location>
        <begin position="1450"/>
        <end position="1542"/>
    </location>
</feature>
<feature type="repeat" description="CSPG" evidence="5">
    <location>
        <begin position="1816"/>
        <end position="1906"/>
    </location>
</feature>
<feature type="compositionally biased region" description="Polar residues" evidence="6">
    <location>
        <begin position="2179"/>
        <end position="2203"/>
    </location>
</feature>
<feature type="repeat" description="CSPG" evidence="5">
    <location>
        <begin position="748"/>
        <end position="842"/>
    </location>
</feature>
<evidence type="ECO:0000313" key="9">
    <source>
        <dbReference type="Proteomes" id="UP000887566"/>
    </source>
</evidence>
<comment type="caution">
    <text evidence="4">Lacks conserved residue(s) required for the propagation of feature annotation.</text>
</comment>
<feature type="repeat" description="CSPG" evidence="5">
    <location>
        <begin position="1227"/>
        <end position="1317"/>
    </location>
</feature>
<dbReference type="PANTHER" id="PTHR45739">
    <property type="entry name" value="MATRIX PROTEIN, PUTATIVE-RELATED"/>
    <property type="match status" value="1"/>
</dbReference>
<feature type="repeat" description="CSPG" evidence="5">
    <location>
        <begin position="1705"/>
        <end position="1797"/>
    </location>
</feature>
<name>A0A914WUF1_9BILA</name>
<feature type="repeat" description="CSPG" evidence="5">
    <location>
        <begin position="507"/>
        <end position="606"/>
    </location>
</feature>
<sequence length="2300" mass="256614">MGLMTVGAVPPPAPFARQLSTAVSAPVAARLLSVKCAPIFVPSCASSIASPAISSDMRVVGVFLLALILALSSRASASGQFYQYIPLEYAKLPSGAGNNDSAWSLEFQFRAAAPKGMLAYFRNAQSFGAVILDDVLKIHLKFDKQREMLNMTVSEFKLNHWHYLSFACTGSLLRVQLDGTQLTKRLDDVKFFSFDDLFVGGLDMADGHLPPELVVERLFRTPFSGCVANVTVNRQRMAFTDAAVPFKHYHWCAAEGDDDGRWYNDGLRLESAIQPVYVTDPIVVREGGSTRLEWLHLYVFPQHKRYNIENHNIVFRVLGQPRHGKVTLGNELIRRSFTYDDILRGRVNYTHDGSETREDSLEIEVEIRNVSKNAPATLHRSYSYSLPIRIAPVNDPPELRLPSGAVIRLPQHSRISVSQDVLLVADPDNSPGDVSIQVVYASPDGVYFEKREAPGKAVEKFTQEELVAGHIRLAHKGPLHGQIDVVAADGEARSVSQTLRIEAFPIQTRMVENTGLSVLHRSWATITASNLTFASNLDGVNGGDSPDVRFTIVEIAQHGFVEIDDGSGQYYISSSFNQSHVNAGRVRYRHAKDDRPVSDSFRFQVSIGNISSSIVYDFKILYVPVNIKVFNPTPFLLNNTQQLTLTRDHLFAWTFPKSAPPDQLVYHVTQAPKYGFIYRRINRDSGRNRRIGLYSNFTQEHIDAGDIFYQLHFVHYSIVNDHFGFKVVAPFVSSEPLRFDITFIPGAEGIHLINRTFVVAEGALQAITNNTLFLETTDDSDFLFTVGVAPTNGALHVSQPSGTRMELRMGDNFTTQDLLAGRLWYFHDDSETTTDRAYLIARPLHQRSEDARIPFWFNIRIILQNDHKPDRKADSVFHVVTRGERLVGRKDLEFVDRDSDFDSRQLRFFFPDEFEHGGFFWARLPDVPVYNFTQNDINERRLLFRHLGVKNQFSLPFTVSDNGKTEKSYFVVNATEAFLRVKTNTGVVLNKGEMIVVGPNNITVESNLNMEPKAITFEVPENVTRGKFMVVQPGTDQGQRRRIFTQQDIDDFRVLYADEGAVDGAIDKLKVRVYAADLQIWMDLNVVVRTSMRNNLLTLDKNNPLTVTAGGLAQIGPDTLQASHPHFMAGTVQYLVTAQPQRGSLILETPTKIPYEQWKAAGGTRTLIAPSNFFVQRFSQFDLQIGALQYLHSGSSADTSDSFSFNVTVGEEMIGPYTLQIRIVRNQVLLHVISNLTVSAGGNVPLTSQVLRGESTYYENPQLIFKLIKEPSVGWLEAPNRTAIKSFTNEDLMAGRVTYAHNARDFSWTDNFTLTASMVEKPDVSSEQRMIFVRVLRQNNRVPEIVRNGALQMWSSRVSPVTDDLLQAVDPDTEPANIHFLITSPTNGYVAFMAQPAIAIFNFSQQDIDSKRLAFIRYSNGTSGGFSFIVSDGIHQIGPEWFTVEAADVNLALEANARLVVAPDSDAVIGMDLLRANVASVEAWQILFSIVKAPKFGILLLRGRPTDHFTQLDINQRLVSYRQNGEQPKSWIKRDAFHFVISLNGTKNAAVSASLEEERRFRILISYAAFAPDKLDSFIKRSPVRLPETGSLAINSSYINMTNLLAATEDSLVLRIARPPRHGLIEYGGRNWTDDIDALRFTAADLDSNALIYRHISTFSVLSAPQEDDITVEVFPASESYTRRRVLRLRFQLPIEIMPAGEDQLTIKALPHDIHMVRGAIVKLDPSKFQVAHNTKPPSNLYYNLIQGPTVGRITQEDRAGEAITSFTQADVNKGRIRFEQSGADSKGVMTFRITSDNPQRQGLTRVVNIIVEPLSLSLVNLTTIRYRQGKTYMVLNETHLGADSNGPRDKIIYNITRPPRNGTFYWVAGEKEANAFTQTDIDEGRVLYAQLNMESYKDSFEFRVANQQNEINNKQLDVRVVPAVRQRPVSVAPGGTVVINSDVLDASELEGNAPRFLIITPPKYGRLVVNTKGAGRKSRALVNNDNTTNDADALAQLNDADSSTTQDALFFTFKDVKNGVIRYTNTLEETHGSLEDGFEYELRATQLQPAREVFVIEVRAPMSGGTINRDVATGSPPSTDTPLSKVPWLPRMTTGYAVPAVALTALVVFACAIAFIRRTRISRKRESRYIKEKHEMLLATPQPELPPPQPDLLGTTVYATVGPTRSSSVRHHSPMPTALTTSDYGTVMRTSSGGSPSMTRPNLITFDPGRTELISSVPMCKVTPLTPKYGSAAIGASASGSSSGCEEYWRGAYHYSSSASDTDLKTERLSLDHATGQRRKPARASSKPPTKLKENQYWV</sequence>
<keyword evidence="7" id="KW-0472">Membrane</keyword>
<protein>
    <submittedName>
        <fullName evidence="10">Laminin G domain-containing protein</fullName>
    </submittedName>
</protein>
<dbReference type="PROSITE" id="PS51854">
    <property type="entry name" value="CSPG"/>
    <property type="match status" value="10"/>
</dbReference>
<evidence type="ECO:0000259" key="8">
    <source>
        <dbReference type="PROSITE" id="PS50025"/>
    </source>
</evidence>
<dbReference type="PANTHER" id="PTHR45739:SF12">
    <property type="entry name" value="CHONDROITIN SULFATE PROTEOGLYCAN 4-LIKE ISOFORM X2"/>
    <property type="match status" value="1"/>
</dbReference>
<keyword evidence="1" id="KW-0732">Signal</keyword>
<evidence type="ECO:0000256" key="6">
    <source>
        <dbReference type="SAM" id="MobiDB-lite"/>
    </source>
</evidence>
<dbReference type="GO" id="GO:0009653">
    <property type="term" value="P:anatomical structure morphogenesis"/>
    <property type="evidence" value="ECO:0007669"/>
    <property type="project" value="TreeGrafter"/>
</dbReference>
<dbReference type="Pfam" id="PF02210">
    <property type="entry name" value="Laminin_G_2"/>
    <property type="match status" value="1"/>
</dbReference>
<feature type="region of interest" description="Disordered" evidence="6">
    <location>
        <begin position="2261"/>
        <end position="2300"/>
    </location>
</feature>
<dbReference type="PROSITE" id="PS50025">
    <property type="entry name" value="LAM_G_DOMAIN"/>
    <property type="match status" value="1"/>
</dbReference>
<keyword evidence="3" id="KW-0325">Glycoprotein</keyword>
<dbReference type="WBParaSite" id="PSAMB.scaffold517size48320.g6618.t1">
    <property type="protein sequence ID" value="PSAMB.scaffold517size48320.g6618.t1"/>
    <property type="gene ID" value="PSAMB.scaffold517size48320.g6618"/>
</dbReference>
<feature type="repeat" description="CSPG" evidence="5">
    <location>
        <begin position="273"/>
        <end position="366"/>
    </location>
</feature>
<evidence type="ECO:0000256" key="7">
    <source>
        <dbReference type="SAM" id="Phobius"/>
    </source>
</evidence>
<feature type="transmembrane region" description="Helical" evidence="7">
    <location>
        <begin position="2097"/>
        <end position="2117"/>
    </location>
</feature>
<keyword evidence="7" id="KW-0812">Transmembrane</keyword>
<evidence type="ECO:0000313" key="10">
    <source>
        <dbReference type="WBParaSite" id="PSAMB.scaffold517size48320.g6618.t1"/>
    </source>
</evidence>
<dbReference type="Pfam" id="PF16184">
    <property type="entry name" value="Cadherin_3"/>
    <property type="match status" value="11"/>
</dbReference>
<feature type="compositionally biased region" description="Basic and acidic residues" evidence="6">
    <location>
        <begin position="2263"/>
        <end position="2272"/>
    </location>
</feature>
<dbReference type="InterPro" id="IPR051561">
    <property type="entry name" value="FRAS1_ECM"/>
</dbReference>
<feature type="repeat" description="CSPG" evidence="5">
    <location>
        <begin position="626"/>
        <end position="728"/>
    </location>
</feature>
<dbReference type="InterPro" id="IPR039005">
    <property type="entry name" value="CSPG_rpt"/>
</dbReference>
<dbReference type="SUPFAM" id="SSF49899">
    <property type="entry name" value="Concanavalin A-like lectins/glucanases"/>
    <property type="match status" value="1"/>
</dbReference>
<evidence type="ECO:0000256" key="4">
    <source>
        <dbReference type="PROSITE-ProRule" id="PRU00122"/>
    </source>
</evidence>
<proteinExistence type="predicted"/>
<feature type="repeat" description="CSPG" evidence="5">
    <location>
        <begin position="1096"/>
        <end position="1208"/>
    </location>
</feature>
<organism evidence="9 10">
    <name type="scientific">Plectus sambesii</name>
    <dbReference type="NCBI Taxonomy" id="2011161"/>
    <lineage>
        <taxon>Eukaryota</taxon>
        <taxon>Metazoa</taxon>
        <taxon>Ecdysozoa</taxon>
        <taxon>Nematoda</taxon>
        <taxon>Chromadorea</taxon>
        <taxon>Plectida</taxon>
        <taxon>Plectina</taxon>
        <taxon>Plectoidea</taxon>
        <taxon>Plectidae</taxon>
        <taxon>Plectus</taxon>
    </lineage>
</organism>
<dbReference type="Gene3D" id="2.60.120.200">
    <property type="match status" value="1"/>
</dbReference>
<dbReference type="CDD" id="cd00110">
    <property type="entry name" value="LamG"/>
    <property type="match status" value="1"/>
</dbReference>
<dbReference type="InterPro" id="IPR013320">
    <property type="entry name" value="ConA-like_dom_sf"/>
</dbReference>
<evidence type="ECO:0000256" key="1">
    <source>
        <dbReference type="ARBA" id="ARBA00022729"/>
    </source>
</evidence>
<accession>A0A914WUF1</accession>
<feature type="domain" description="Laminin G" evidence="8">
    <location>
        <begin position="74"/>
        <end position="252"/>
    </location>
</feature>
<evidence type="ECO:0000256" key="2">
    <source>
        <dbReference type="ARBA" id="ARBA00022737"/>
    </source>
</evidence>
<keyword evidence="2" id="KW-0677">Repeat</keyword>
<reference evidence="10" key="1">
    <citation type="submission" date="2022-11" db="UniProtKB">
        <authorList>
            <consortium name="WormBaseParasite"/>
        </authorList>
    </citation>
    <scope>IDENTIFICATION</scope>
</reference>
<dbReference type="Proteomes" id="UP000887566">
    <property type="component" value="Unplaced"/>
</dbReference>
<dbReference type="InterPro" id="IPR001791">
    <property type="entry name" value="Laminin_G"/>
</dbReference>
<feature type="region of interest" description="Disordered" evidence="6">
    <location>
        <begin position="2165"/>
        <end position="2203"/>
    </location>
</feature>
<keyword evidence="9" id="KW-1185">Reference proteome</keyword>
<dbReference type="SMART" id="SM00282">
    <property type="entry name" value="LamG"/>
    <property type="match status" value="1"/>
</dbReference>
<evidence type="ECO:0000256" key="3">
    <source>
        <dbReference type="ARBA" id="ARBA00023180"/>
    </source>
</evidence>
<keyword evidence="7" id="KW-1133">Transmembrane helix</keyword>